<reference evidence="1 2" key="1">
    <citation type="journal article" date="2018" name="Sci. Rep.">
        <title>Genomic signatures of local adaptation to the degree of environmental predictability in rotifers.</title>
        <authorList>
            <person name="Franch-Gras L."/>
            <person name="Hahn C."/>
            <person name="Garcia-Roger E.M."/>
            <person name="Carmona M.J."/>
            <person name="Serra M."/>
            <person name="Gomez A."/>
        </authorList>
    </citation>
    <scope>NUCLEOTIDE SEQUENCE [LARGE SCALE GENOMIC DNA]</scope>
    <source>
        <strain evidence="1">HYR1</strain>
    </source>
</reference>
<gene>
    <name evidence="1" type="ORF">BpHYR1_047173</name>
</gene>
<accession>A0A3M7S274</accession>
<name>A0A3M7S274_BRAPC</name>
<evidence type="ECO:0000313" key="1">
    <source>
        <dbReference type="EMBL" id="RNA29759.1"/>
    </source>
</evidence>
<dbReference type="AlphaFoldDB" id="A0A3M7S274"/>
<comment type="caution">
    <text evidence="1">The sequence shown here is derived from an EMBL/GenBank/DDBJ whole genome shotgun (WGS) entry which is preliminary data.</text>
</comment>
<dbReference type="EMBL" id="REGN01002165">
    <property type="protein sequence ID" value="RNA29759.1"/>
    <property type="molecule type" value="Genomic_DNA"/>
</dbReference>
<keyword evidence="2" id="KW-1185">Reference proteome</keyword>
<dbReference type="Proteomes" id="UP000276133">
    <property type="component" value="Unassembled WGS sequence"/>
</dbReference>
<proteinExistence type="predicted"/>
<evidence type="ECO:0000313" key="2">
    <source>
        <dbReference type="Proteomes" id="UP000276133"/>
    </source>
</evidence>
<organism evidence="1 2">
    <name type="scientific">Brachionus plicatilis</name>
    <name type="common">Marine rotifer</name>
    <name type="synonym">Brachionus muelleri</name>
    <dbReference type="NCBI Taxonomy" id="10195"/>
    <lineage>
        <taxon>Eukaryota</taxon>
        <taxon>Metazoa</taxon>
        <taxon>Spiralia</taxon>
        <taxon>Gnathifera</taxon>
        <taxon>Rotifera</taxon>
        <taxon>Eurotatoria</taxon>
        <taxon>Monogononta</taxon>
        <taxon>Pseudotrocha</taxon>
        <taxon>Ploima</taxon>
        <taxon>Brachionidae</taxon>
        <taxon>Brachionus</taxon>
    </lineage>
</organism>
<protein>
    <submittedName>
        <fullName evidence="1">Uncharacterized protein</fullName>
    </submittedName>
</protein>
<sequence length="173" mass="20320">MKIKIYVKLLFNLNKKIENYMNFYLKFPYKRSSESFDQGRIKIKILVTKKSEIQKQLILINISHLKKNTFMPYICSIIDAEEFEVNKEVQSEINAKAKAYELKSREIPHSSSESLDAIKQVLSDKKNPIACEYCGDLDNKTGEMAYDNKKYYQLITKPGRPYLIKINVRLFCE</sequence>